<dbReference type="RefSeq" id="WP_137699084.1">
    <property type="nucleotide sequence ID" value="NZ_CP061336.1"/>
</dbReference>
<dbReference type="OrthoDB" id="9812878at2"/>
<dbReference type="AlphaFoldDB" id="A0A4U7J986"/>
<evidence type="ECO:0000256" key="1">
    <source>
        <dbReference type="ARBA" id="ARBA00004635"/>
    </source>
</evidence>
<keyword evidence="5 6" id="KW-0449">Lipoprotein</keyword>
<sequence>MSKKVLVLSLALIFAVSGVLAGCGAKSEKDNKLVIGATASPHAEILREVQNDLKDKGIELDIKEFSDYAQLNPALVDKSLDANFFQHQPYLDNYNTENKTDLVAAAQVHYEPLGVYPGKTKALDALADGATIAVPNDTTNEARALLLLESIGLIKVNSNAGLNATVKDITENPKNIKIKELAAEQLARALADVDLAVINGNYALQAGYNAAKDALAKEEAESVAAQTYANIIAVRKGDENKEEIKALVEALKSEKVKKFIEEKYSGSVVPLF</sequence>
<evidence type="ECO:0000313" key="10">
    <source>
        <dbReference type="Proteomes" id="UP000306409"/>
    </source>
</evidence>
<comment type="similarity">
    <text evidence="6">Belongs to the nlpA lipoprotein family.</text>
</comment>
<dbReference type="PANTHER" id="PTHR30429">
    <property type="entry name" value="D-METHIONINE-BINDING LIPOPROTEIN METQ"/>
    <property type="match status" value="1"/>
</dbReference>
<accession>A0A4U7J986</accession>
<feature type="chain" id="PRO_5039717142" description="Lipoprotein" evidence="8">
    <location>
        <begin position="22"/>
        <end position="272"/>
    </location>
</feature>
<evidence type="ECO:0000256" key="2">
    <source>
        <dbReference type="ARBA" id="ARBA00022729"/>
    </source>
</evidence>
<name>A0A4U7J986_9FIRM</name>
<dbReference type="EMBL" id="CP061336">
    <property type="protein sequence ID" value="QNU67921.1"/>
    <property type="molecule type" value="Genomic_DNA"/>
</dbReference>
<dbReference type="CDD" id="cd13597">
    <property type="entry name" value="PBP2_lipoprotein_Tp32"/>
    <property type="match status" value="1"/>
</dbReference>
<keyword evidence="4" id="KW-0564">Palmitate</keyword>
<protein>
    <recommendedName>
        <fullName evidence="6">Lipoprotein</fullName>
    </recommendedName>
</protein>
<dbReference type="GO" id="GO:0016020">
    <property type="term" value="C:membrane"/>
    <property type="evidence" value="ECO:0007669"/>
    <property type="project" value="UniProtKB-SubCell"/>
</dbReference>
<evidence type="ECO:0000256" key="5">
    <source>
        <dbReference type="ARBA" id="ARBA00023288"/>
    </source>
</evidence>
<feature type="signal peptide" evidence="8">
    <location>
        <begin position="1"/>
        <end position="21"/>
    </location>
</feature>
<dbReference type="Proteomes" id="UP000306409">
    <property type="component" value="Chromosome"/>
</dbReference>
<dbReference type="Gene3D" id="3.40.190.10">
    <property type="entry name" value="Periplasmic binding protein-like II"/>
    <property type="match status" value="2"/>
</dbReference>
<dbReference type="InterPro" id="IPR004872">
    <property type="entry name" value="Lipoprotein_NlpA"/>
</dbReference>
<dbReference type="KEGG" id="rher:EHE19_005600"/>
<gene>
    <name evidence="9" type="ORF">EHE19_005600</name>
</gene>
<dbReference type="PANTHER" id="PTHR30429:SF0">
    <property type="entry name" value="METHIONINE-BINDING LIPOPROTEIN METQ"/>
    <property type="match status" value="1"/>
</dbReference>
<keyword evidence="2 8" id="KW-0732">Signal</keyword>
<dbReference type="SUPFAM" id="SSF53850">
    <property type="entry name" value="Periplasmic binding protein-like II"/>
    <property type="match status" value="1"/>
</dbReference>
<comment type="subcellular location">
    <subcellularLocation>
        <location evidence="1">Membrane</location>
        <topology evidence="1">Lipid-anchor</topology>
    </subcellularLocation>
</comment>
<evidence type="ECO:0000256" key="7">
    <source>
        <dbReference type="PIRSR" id="PIRSR002854-1"/>
    </source>
</evidence>
<dbReference type="Pfam" id="PF03180">
    <property type="entry name" value="Lipoprotein_9"/>
    <property type="match status" value="1"/>
</dbReference>
<keyword evidence="3" id="KW-0472">Membrane</keyword>
<dbReference type="PROSITE" id="PS51257">
    <property type="entry name" value="PROKAR_LIPOPROTEIN"/>
    <property type="match status" value="1"/>
</dbReference>
<evidence type="ECO:0000313" key="9">
    <source>
        <dbReference type="EMBL" id="QNU67921.1"/>
    </source>
</evidence>
<evidence type="ECO:0000256" key="6">
    <source>
        <dbReference type="PIRNR" id="PIRNR002854"/>
    </source>
</evidence>
<evidence type="ECO:0000256" key="3">
    <source>
        <dbReference type="ARBA" id="ARBA00023136"/>
    </source>
</evidence>
<dbReference type="PIRSF" id="PIRSF002854">
    <property type="entry name" value="MetQ"/>
    <property type="match status" value="1"/>
</dbReference>
<evidence type="ECO:0000256" key="4">
    <source>
        <dbReference type="ARBA" id="ARBA00023139"/>
    </source>
</evidence>
<organism evidence="9 10">
    <name type="scientific">Ruminiclostridium herbifermentans</name>
    <dbReference type="NCBI Taxonomy" id="2488810"/>
    <lineage>
        <taxon>Bacteria</taxon>
        <taxon>Bacillati</taxon>
        <taxon>Bacillota</taxon>
        <taxon>Clostridia</taxon>
        <taxon>Eubacteriales</taxon>
        <taxon>Oscillospiraceae</taxon>
        <taxon>Ruminiclostridium</taxon>
    </lineage>
</organism>
<reference evidence="9 10" key="1">
    <citation type="submission" date="2020-09" db="EMBL/GenBank/DDBJ databases">
        <title>Characterization and genome sequencing of Ruminiclostridium sp. nov. MA18.</title>
        <authorList>
            <person name="Rettenmaier R."/>
            <person name="Kowollik M.-L."/>
            <person name="Liebl W."/>
            <person name="Zverlov V."/>
        </authorList>
    </citation>
    <scope>NUCLEOTIDE SEQUENCE [LARGE SCALE GENOMIC DNA]</scope>
    <source>
        <strain evidence="9 10">MA18</strain>
    </source>
</reference>
<evidence type="ECO:0000256" key="8">
    <source>
        <dbReference type="SAM" id="SignalP"/>
    </source>
</evidence>
<proteinExistence type="inferred from homology"/>
<feature type="lipid moiety-binding region" description="S-diacylglycerol cysteine" evidence="7">
    <location>
        <position position="23"/>
    </location>
</feature>
<keyword evidence="10" id="KW-1185">Reference proteome</keyword>